<dbReference type="AlphaFoldDB" id="A0A0B0PQ47"/>
<evidence type="ECO:0000313" key="1">
    <source>
        <dbReference type="EMBL" id="KHG26967.1"/>
    </source>
</evidence>
<evidence type="ECO:0000313" key="2">
    <source>
        <dbReference type="Proteomes" id="UP000032142"/>
    </source>
</evidence>
<organism evidence="1 2">
    <name type="scientific">Gossypium arboreum</name>
    <name type="common">Tree cotton</name>
    <name type="synonym">Gossypium nanking</name>
    <dbReference type="NCBI Taxonomy" id="29729"/>
    <lineage>
        <taxon>Eukaryota</taxon>
        <taxon>Viridiplantae</taxon>
        <taxon>Streptophyta</taxon>
        <taxon>Embryophyta</taxon>
        <taxon>Tracheophyta</taxon>
        <taxon>Spermatophyta</taxon>
        <taxon>Magnoliopsida</taxon>
        <taxon>eudicotyledons</taxon>
        <taxon>Gunneridae</taxon>
        <taxon>Pentapetalae</taxon>
        <taxon>rosids</taxon>
        <taxon>malvids</taxon>
        <taxon>Malvales</taxon>
        <taxon>Malvaceae</taxon>
        <taxon>Malvoideae</taxon>
        <taxon>Gossypium</taxon>
    </lineage>
</organism>
<sequence>MTSESPVRTIGFRDVISCKATSGMLAST</sequence>
<keyword evidence="2" id="KW-1185">Reference proteome</keyword>
<proteinExistence type="predicted"/>
<accession>A0A0B0PQ47</accession>
<reference evidence="2" key="1">
    <citation type="submission" date="2014-09" db="EMBL/GenBank/DDBJ databases">
        <authorList>
            <person name="Mudge J."/>
            <person name="Ramaraj T."/>
            <person name="Lindquist I.E."/>
            <person name="Bharti A.K."/>
            <person name="Sundararajan A."/>
            <person name="Cameron C.T."/>
            <person name="Woodward J.E."/>
            <person name="May G.D."/>
            <person name="Brubaker C."/>
            <person name="Broadhvest J."/>
            <person name="Wilkins T.A."/>
        </authorList>
    </citation>
    <scope>NUCLEOTIDE SEQUENCE</scope>
    <source>
        <strain evidence="2">cv. AKA8401</strain>
    </source>
</reference>
<protein>
    <submittedName>
        <fullName evidence="1">Uncharacterized protein</fullName>
    </submittedName>
</protein>
<gene>
    <name evidence="1" type="ORF">F383_03886</name>
</gene>
<name>A0A0B0PQ47_GOSAR</name>
<dbReference type="Proteomes" id="UP000032142">
    <property type="component" value="Unassembled WGS sequence"/>
</dbReference>
<dbReference type="EMBL" id="KN439345">
    <property type="protein sequence ID" value="KHG26967.1"/>
    <property type="molecule type" value="Genomic_DNA"/>
</dbReference>